<evidence type="ECO:0000256" key="1">
    <source>
        <dbReference type="ARBA" id="ARBA00022801"/>
    </source>
</evidence>
<dbReference type="PANTHER" id="PTHR33569">
    <property type="entry name" value="UREASE"/>
    <property type="match status" value="1"/>
</dbReference>
<dbReference type="OrthoDB" id="1708534at2759"/>
<evidence type="ECO:0000313" key="5">
    <source>
        <dbReference type="EMBL" id="KIM56453.1"/>
    </source>
</evidence>
<feature type="region of interest" description="Disordered" evidence="3">
    <location>
        <begin position="125"/>
        <end position="228"/>
    </location>
</feature>
<comment type="caution">
    <text evidence="2">Lacks conserved residue(s) required for the propagation of feature annotation.</text>
</comment>
<sequence length="228" mass="25765">MVLKSGIIVWAQMGDANASILTVQPAYGHPMWSSLPRSAAHNLYTFVSNHAFDKDIAVLYGLSKNVAPIIDCQSVTKKDMKWTNMLPVMSVDPESYGVCVDGILADVELAWEVPLMKEFYPEHEDPSTWELDTDTDYQQNPTDQRVDHPQDHQVDNYDEDSWETTRHKRRLPMVPRKPRPFPMGPPGGSQTRLPEAWTRPDNQTTEGSRPHPRAEPPADRPPTPTPSP</sequence>
<feature type="compositionally biased region" description="Basic and acidic residues" evidence="3">
    <location>
        <begin position="144"/>
        <end position="155"/>
    </location>
</feature>
<protein>
    <recommendedName>
        <fullName evidence="4">Urease domain-containing protein</fullName>
    </recommendedName>
</protein>
<dbReference type="EMBL" id="KN822116">
    <property type="protein sequence ID" value="KIM56453.1"/>
    <property type="molecule type" value="Genomic_DNA"/>
</dbReference>
<dbReference type="SUPFAM" id="SSF51556">
    <property type="entry name" value="Metallo-dependent hydrolases"/>
    <property type="match status" value="1"/>
</dbReference>
<gene>
    <name evidence="5" type="ORF">SCLCIDRAFT_29592</name>
</gene>
<dbReference type="GO" id="GO:0016151">
    <property type="term" value="F:nickel cation binding"/>
    <property type="evidence" value="ECO:0007669"/>
    <property type="project" value="InterPro"/>
</dbReference>
<dbReference type="Proteomes" id="UP000053989">
    <property type="component" value="Unassembled WGS sequence"/>
</dbReference>
<name>A0A0C2Z3F9_9AGAM</name>
<keyword evidence="6" id="KW-1185">Reference proteome</keyword>
<feature type="compositionally biased region" description="Pro residues" evidence="3">
    <location>
        <begin position="219"/>
        <end position="228"/>
    </location>
</feature>
<dbReference type="PANTHER" id="PTHR33569:SF1">
    <property type="entry name" value="UREASE"/>
    <property type="match status" value="1"/>
</dbReference>
<dbReference type="PROSITE" id="PS51368">
    <property type="entry name" value="UREASE_3"/>
    <property type="match status" value="1"/>
</dbReference>
<dbReference type="InterPro" id="IPR017951">
    <property type="entry name" value="Urease_asu_c"/>
</dbReference>
<feature type="compositionally biased region" description="Basic and acidic residues" evidence="3">
    <location>
        <begin position="208"/>
        <end position="218"/>
    </location>
</feature>
<feature type="domain" description="Urease" evidence="4">
    <location>
        <begin position="1"/>
        <end position="122"/>
    </location>
</feature>
<dbReference type="STRING" id="1036808.A0A0C2Z3F9"/>
<dbReference type="GO" id="GO:0009039">
    <property type="term" value="F:urease activity"/>
    <property type="evidence" value="ECO:0007669"/>
    <property type="project" value="InterPro"/>
</dbReference>
<feature type="compositionally biased region" description="Basic residues" evidence="3">
    <location>
        <begin position="166"/>
        <end position="179"/>
    </location>
</feature>
<dbReference type="InterPro" id="IPR032466">
    <property type="entry name" value="Metal_Hydrolase"/>
</dbReference>
<dbReference type="AlphaFoldDB" id="A0A0C2Z3F9"/>
<keyword evidence="1" id="KW-0378">Hydrolase</keyword>
<proteinExistence type="predicted"/>
<dbReference type="InterPro" id="IPR050069">
    <property type="entry name" value="Urease_subunit"/>
</dbReference>
<evidence type="ECO:0000256" key="2">
    <source>
        <dbReference type="PROSITE-ProRule" id="PRU00700"/>
    </source>
</evidence>
<dbReference type="HOGENOM" id="CLU_1215401_0_0_1"/>
<evidence type="ECO:0000256" key="3">
    <source>
        <dbReference type="SAM" id="MobiDB-lite"/>
    </source>
</evidence>
<evidence type="ECO:0000259" key="4">
    <source>
        <dbReference type="PROSITE" id="PS51368"/>
    </source>
</evidence>
<organism evidence="5 6">
    <name type="scientific">Scleroderma citrinum Foug A</name>
    <dbReference type="NCBI Taxonomy" id="1036808"/>
    <lineage>
        <taxon>Eukaryota</taxon>
        <taxon>Fungi</taxon>
        <taxon>Dikarya</taxon>
        <taxon>Basidiomycota</taxon>
        <taxon>Agaricomycotina</taxon>
        <taxon>Agaricomycetes</taxon>
        <taxon>Agaricomycetidae</taxon>
        <taxon>Boletales</taxon>
        <taxon>Sclerodermatineae</taxon>
        <taxon>Sclerodermataceae</taxon>
        <taxon>Scleroderma</taxon>
    </lineage>
</organism>
<reference evidence="5 6" key="1">
    <citation type="submission" date="2014-04" db="EMBL/GenBank/DDBJ databases">
        <authorList>
            <consortium name="DOE Joint Genome Institute"/>
            <person name="Kuo A."/>
            <person name="Kohler A."/>
            <person name="Nagy L.G."/>
            <person name="Floudas D."/>
            <person name="Copeland A."/>
            <person name="Barry K.W."/>
            <person name="Cichocki N."/>
            <person name="Veneault-Fourrey C."/>
            <person name="LaButti K."/>
            <person name="Lindquist E.A."/>
            <person name="Lipzen A."/>
            <person name="Lundell T."/>
            <person name="Morin E."/>
            <person name="Murat C."/>
            <person name="Sun H."/>
            <person name="Tunlid A."/>
            <person name="Henrissat B."/>
            <person name="Grigoriev I.V."/>
            <person name="Hibbett D.S."/>
            <person name="Martin F."/>
            <person name="Nordberg H.P."/>
            <person name="Cantor M.N."/>
            <person name="Hua S.X."/>
        </authorList>
    </citation>
    <scope>NUCLEOTIDE SEQUENCE [LARGE SCALE GENOMIC DNA]</scope>
    <source>
        <strain evidence="5 6">Foug A</strain>
    </source>
</reference>
<dbReference type="Gene3D" id="3.20.20.140">
    <property type="entry name" value="Metal-dependent hydrolases"/>
    <property type="match status" value="1"/>
</dbReference>
<accession>A0A0C2Z3F9</accession>
<evidence type="ECO:0000313" key="6">
    <source>
        <dbReference type="Proteomes" id="UP000053989"/>
    </source>
</evidence>
<reference evidence="6" key="2">
    <citation type="submission" date="2015-01" db="EMBL/GenBank/DDBJ databases">
        <title>Evolutionary Origins and Diversification of the Mycorrhizal Mutualists.</title>
        <authorList>
            <consortium name="DOE Joint Genome Institute"/>
            <consortium name="Mycorrhizal Genomics Consortium"/>
            <person name="Kohler A."/>
            <person name="Kuo A."/>
            <person name="Nagy L.G."/>
            <person name="Floudas D."/>
            <person name="Copeland A."/>
            <person name="Barry K.W."/>
            <person name="Cichocki N."/>
            <person name="Veneault-Fourrey C."/>
            <person name="LaButti K."/>
            <person name="Lindquist E.A."/>
            <person name="Lipzen A."/>
            <person name="Lundell T."/>
            <person name="Morin E."/>
            <person name="Murat C."/>
            <person name="Riley R."/>
            <person name="Ohm R."/>
            <person name="Sun H."/>
            <person name="Tunlid A."/>
            <person name="Henrissat B."/>
            <person name="Grigoriev I.V."/>
            <person name="Hibbett D.S."/>
            <person name="Martin F."/>
        </authorList>
    </citation>
    <scope>NUCLEOTIDE SEQUENCE [LARGE SCALE GENOMIC DNA]</scope>
    <source>
        <strain evidence="6">Foug A</strain>
    </source>
</reference>
<dbReference type="InParanoid" id="A0A0C2Z3F9"/>